<feature type="domain" description="ABM" evidence="1">
    <location>
        <begin position="2"/>
        <end position="96"/>
    </location>
</feature>
<dbReference type="Gene3D" id="3.30.70.100">
    <property type="match status" value="1"/>
</dbReference>
<dbReference type="InterPro" id="IPR007138">
    <property type="entry name" value="ABM_dom"/>
</dbReference>
<evidence type="ECO:0000259" key="1">
    <source>
        <dbReference type="PROSITE" id="PS51725"/>
    </source>
</evidence>
<dbReference type="Proteomes" id="UP000193986">
    <property type="component" value="Unassembled WGS sequence"/>
</dbReference>
<comment type="caution">
    <text evidence="2">The sequence shown here is derived from an EMBL/GenBank/DDBJ whole genome shotgun (WGS) entry which is preliminary data.</text>
</comment>
<accession>A0A1Y2B8N4</accession>
<name>A0A1Y2B8N4_9TREE</name>
<dbReference type="PROSITE" id="PS51725">
    <property type="entry name" value="ABM"/>
    <property type="match status" value="1"/>
</dbReference>
<dbReference type="InParanoid" id="A0A1Y2B8N4"/>
<reference evidence="2 3" key="1">
    <citation type="submission" date="2016-07" db="EMBL/GenBank/DDBJ databases">
        <title>Pervasive Adenine N6-methylation of Active Genes in Fungi.</title>
        <authorList>
            <consortium name="DOE Joint Genome Institute"/>
            <person name="Mondo S.J."/>
            <person name="Dannebaum R.O."/>
            <person name="Kuo R.C."/>
            <person name="Labutti K."/>
            <person name="Haridas S."/>
            <person name="Kuo A."/>
            <person name="Salamov A."/>
            <person name="Ahrendt S.R."/>
            <person name="Lipzen A."/>
            <person name="Sullivan W."/>
            <person name="Andreopoulos W.B."/>
            <person name="Clum A."/>
            <person name="Lindquist E."/>
            <person name="Daum C."/>
            <person name="Ramamoorthy G.K."/>
            <person name="Gryganskyi A."/>
            <person name="Culley D."/>
            <person name="Magnuson J.K."/>
            <person name="James T.Y."/>
            <person name="O'Malley M.A."/>
            <person name="Stajich J.E."/>
            <person name="Spatafora J.W."/>
            <person name="Visel A."/>
            <person name="Grigoriev I.V."/>
        </authorList>
    </citation>
    <scope>NUCLEOTIDE SEQUENCE [LARGE SCALE GENOMIC DNA]</scope>
    <source>
        <strain evidence="2 3">68-887.2</strain>
    </source>
</reference>
<dbReference type="InterPro" id="IPR011008">
    <property type="entry name" value="Dimeric_a/b-barrel"/>
</dbReference>
<evidence type="ECO:0000313" key="2">
    <source>
        <dbReference type="EMBL" id="ORY31208.1"/>
    </source>
</evidence>
<proteinExistence type="predicted"/>
<dbReference type="EMBL" id="MCFC01000016">
    <property type="protein sequence ID" value="ORY31208.1"/>
    <property type="molecule type" value="Genomic_DNA"/>
</dbReference>
<protein>
    <recommendedName>
        <fullName evidence="1">ABM domain-containing protein</fullName>
    </recommendedName>
</protein>
<organism evidence="2 3">
    <name type="scientific">Naematelia encephala</name>
    <dbReference type="NCBI Taxonomy" id="71784"/>
    <lineage>
        <taxon>Eukaryota</taxon>
        <taxon>Fungi</taxon>
        <taxon>Dikarya</taxon>
        <taxon>Basidiomycota</taxon>
        <taxon>Agaricomycotina</taxon>
        <taxon>Tremellomycetes</taxon>
        <taxon>Tremellales</taxon>
        <taxon>Naemateliaceae</taxon>
        <taxon>Naematelia</taxon>
    </lineage>
</organism>
<dbReference type="AlphaFoldDB" id="A0A1Y2B8N4"/>
<keyword evidence="3" id="KW-1185">Reference proteome</keyword>
<sequence length="100" mass="11151">MVYILIHLHAAPGQIDNVLKHLSGLKGIRDYALTSGEQVGTLTYVITQGVEDKNSVYIWEEFESLDALQKLKDSEIFQTAHGESSTLLDRERTVTFLSGV</sequence>
<dbReference type="SUPFAM" id="SSF54909">
    <property type="entry name" value="Dimeric alpha+beta barrel"/>
    <property type="match status" value="1"/>
</dbReference>
<evidence type="ECO:0000313" key="3">
    <source>
        <dbReference type="Proteomes" id="UP000193986"/>
    </source>
</evidence>
<gene>
    <name evidence="2" type="ORF">BCR39DRAFT_526868</name>
</gene>
<dbReference type="Pfam" id="PF03992">
    <property type="entry name" value="ABM"/>
    <property type="match status" value="1"/>
</dbReference>